<dbReference type="EMBL" id="CP000698">
    <property type="protein sequence ID" value="ABQ25869.1"/>
    <property type="molecule type" value="Genomic_DNA"/>
</dbReference>
<feature type="transmembrane region" description="Helical" evidence="9">
    <location>
        <begin position="190"/>
        <end position="209"/>
    </location>
</feature>
<dbReference type="InterPro" id="IPR013525">
    <property type="entry name" value="ABC2_TM"/>
</dbReference>
<feature type="transmembrane region" description="Helical" evidence="9">
    <location>
        <begin position="120"/>
        <end position="148"/>
    </location>
</feature>
<dbReference type="InterPro" id="IPR047817">
    <property type="entry name" value="ABC2_TM_bact-type"/>
</dbReference>
<dbReference type="PANTHER" id="PTHR30413">
    <property type="entry name" value="INNER MEMBRANE TRANSPORT PERMEASE"/>
    <property type="match status" value="1"/>
</dbReference>
<dbReference type="Pfam" id="PF01061">
    <property type="entry name" value="ABC2_membrane"/>
    <property type="match status" value="1"/>
</dbReference>
<keyword evidence="12" id="KW-1185">Reference proteome</keyword>
<dbReference type="KEGG" id="gur:Gura_1674"/>
<proteinExistence type="inferred from homology"/>
<evidence type="ECO:0000256" key="3">
    <source>
        <dbReference type="ARBA" id="ARBA00022448"/>
    </source>
</evidence>
<organism evidence="11 12">
    <name type="scientific">Geotalea uraniireducens (strain Rf4)</name>
    <name type="common">Geobacter uraniireducens</name>
    <dbReference type="NCBI Taxonomy" id="351605"/>
    <lineage>
        <taxon>Bacteria</taxon>
        <taxon>Pseudomonadati</taxon>
        <taxon>Thermodesulfobacteriota</taxon>
        <taxon>Desulfuromonadia</taxon>
        <taxon>Geobacterales</taxon>
        <taxon>Geobacteraceae</taxon>
        <taxon>Geotalea</taxon>
    </lineage>
</organism>
<dbReference type="RefSeq" id="WP_011938575.1">
    <property type="nucleotide sequence ID" value="NC_009483.1"/>
</dbReference>
<dbReference type="HOGENOM" id="CLU_060703_3_0_7"/>
<keyword evidence="6 9" id="KW-0812">Transmembrane</keyword>
<name>A5GEL4_GEOUR</name>
<keyword evidence="4 9" id="KW-1003">Cell membrane</keyword>
<evidence type="ECO:0000313" key="11">
    <source>
        <dbReference type="EMBL" id="ABQ25869.1"/>
    </source>
</evidence>
<dbReference type="GO" id="GO:0015920">
    <property type="term" value="P:lipopolysaccharide transport"/>
    <property type="evidence" value="ECO:0007669"/>
    <property type="project" value="TreeGrafter"/>
</dbReference>
<keyword evidence="7 9" id="KW-1133">Transmembrane helix</keyword>
<accession>A5GEL4</accession>
<dbReference type="Proteomes" id="UP000006695">
    <property type="component" value="Chromosome"/>
</dbReference>
<dbReference type="GO" id="GO:0005886">
    <property type="term" value="C:plasma membrane"/>
    <property type="evidence" value="ECO:0007669"/>
    <property type="project" value="UniProtKB-SubCell"/>
</dbReference>
<feature type="transmembrane region" description="Helical" evidence="9">
    <location>
        <begin position="78"/>
        <end position="99"/>
    </location>
</feature>
<dbReference type="PANTHER" id="PTHR30413:SF8">
    <property type="entry name" value="TRANSPORT PERMEASE PROTEIN"/>
    <property type="match status" value="1"/>
</dbReference>
<evidence type="ECO:0000256" key="8">
    <source>
        <dbReference type="ARBA" id="ARBA00023136"/>
    </source>
</evidence>
<dbReference type="AlphaFoldDB" id="A5GEL4"/>
<dbReference type="PROSITE" id="PS51012">
    <property type="entry name" value="ABC_TM2"/>
    <property type="match status" value="1"/>
</dbReference>
<feature type="domain" description="ABC transmembrane type-2" evidence="10">
    <location>
        <begin position="46"/>
        <end position="271"/>
    </location>
</feature>
<comment type="similarity">
    <text evidence="2 9">Belongs to the ABC-2 integral membrane protein family.</text>
</comment>
<evidence type="ECO:0000256" key="1">
    <source>
        <dbReference type="ARBA" id="ARBA00004429"/>
    </source>
</evidence>
<dbReference type="GO" id="GO:0140359">
    <property type="term" value="F:ABC-type transporter activity"/>
    <property type="evidence" value="ECO:0007669"/>
    <property type="project" value="InterPro"/>
</dbReference>
<keyword evidence="8 9" id="KW-0472">Membrane</keyword>
<evidence type="ECO:0000313" key="12">
    <source>
        <dbReference type="Proteomes" id="UP000006695"/>
    </source>
</evidence>
<sequence length="279" mass="31360">MSRPEFVIAPPKRWLSINWQELWRYRDLFLVLAWRDITVRYKQTALGVVWAIFQPFVTMIVFTFIFNRMASINSGDGTPYPVFLYVGLLLWQYYSGTLTNASNSMISNASLIQKVYFPRLIVPATSATTGLIDLAISAVILIGMMIYYGVMPHLVGILILPALLGCAVLSALGMGLLLASLNIKYRDVRFALPFFIQIMMYVTPVIYPVKMLDNYPVVKGLMLWLNPISGVITNARAGLLGQGSVDFGVLGISLLMSVVYFVVGLYYFRSTERFFADIV</sequence>
<evidence type="ECO:0000259" key="10">
    <source>
        <dbReference type="PROSITE" id="PS51012"/>
    </source>
</evidence>
<evidence type="ECO:0000256" key="4">
    <source>
        <dbReference type="ARBA" id="ARBA00022475"/>
    </source>
</evidence>
<comment type="subcellular location">
    <subcellularLocation>
        <location evidence="1">Cell inner membrane</location>
        <topology evidence="1">Multi-pass membrane protein</topology>
    </subcellularLocation>
    <subcellularLocation>
        <location evidence="9">Cell membrane</location>
        <topology evidence="9">Multi-pass membrane protein</topology>
    </subcellularLocation>
</comment>
<reference evidence="11 12" key="1">
    <citation type="submission" date="2007-05" db="EMBL/GenBank/DDBJ databases">
        <title>Complete sequence of Geobacter uraniireducens Rf4.</title>
        <authorList>
            <consortium name="US DOE Joint Genome Institute"/>
            <person name="Copeland A."/>
            <person name="Lucas S."/>
            <person name="Lapidus A."/>
            <person name="Barry K."/>
            <person name="Detter J.C."/>
            <person name="Glavina del Rio T."/>
            <person name="Hammon N."/>
            <person name="Israni S."/>
            <person name="Dalin E."/>
            <person name="Tice H."/>
            <person name="Pitluck S."/>
            <person name="Chertkov O."/>
            <person name="Brettin T."/>
            <person name="Bruce D."/>
            <person name="Han C."/>
            <person name="Schmutz J."/>
            <person name="Larimer F."/>
            <person name="Land M."/>
            <person name="Hauser L."/>
            <person name="Kyrpides N."/>
            <person name="Mikhailova N."/>
            <person name="Shelobolina E."/>
            <person name="Aklujkar M."/>
            <person name="Lovley D."/>
            <person name="Richardson P."/>
        </authorList>
    </citation>
    <scope>NUCLEOTIDE SEQUENCE [LARGE SCALE GENOMIC DNA]</scope>
    <source>
        <strain evidence="11 12">Rf4</strain>
    </source>
</reference>
<evidence type="ECO:0000256" key="2">
    <source>
        <dbReference type="ARBA" id="ARBA00007783"/>
    </source>
</evidence>
<feature type="transmembrane region" description="Helical" evidence="9">
    <location>
        <begin position="247"/>
        <end position="268"/>
    </location>
</feature>
<protein>
    <recommendedName>
        <fullName evidence="9">Transport permease protein</fullName>
    </recommendedName>
</protein>
<evidence type="ECO:0000256" key="6">
    <source>
        <dbReference type="ARBA" id="ARBA00022692"/>
    </source>
</evidence>
<keyword evidence="3 9" id="KW-0813">Transport</keyword>
<keyword evidence="5" id="KW-0997">Cell inner membrane</keyword>
<evidence type="ECO:0000256" key="5">
    <source>
        <dbReference type="ARBA" id="ARBA00022519"/>
    </source>
</evidence>
<dbReference type="STRING" id="351605.Gura_1674"/>
<evidence type="ECO:0000256" key="7">
    <source>
        <dbReference type="ARBA" id="ARBA00022989"/>
    </source>
</evidence>
<gene>
    <name evidence="11" type="ordered locus">Gura_1674</name>
</gene>
<evidence type="ECO:0000256" key="9">
    <source>
        <dbReference type="RuleBase" id="RU361157"/>
    </source>
</evidence>
<feature type="transmembrane region" description="Helical" evidence="9">
    <location>
        <begin position="45"/>
        <end position="66"/>
    </location>
</feature>
<feature type="transmembrane region" description="Helical" evidence="9">
    <location>
        <begin position="154"/>
        <end position="178"/>
    </location>
</feature>